<dbReference type="EMBL" id="JBHSDK010000015">
    <property type="protein sequence ID" value="MFC4336058.1"/>
    <property type="molecule type" value="Genomic_DNA"/>
</dbReference>
<name>A0ABV8TZ36_9ACTN</name>
<evidence type="ECO:0000313" key="1">
    <source>
        <dbReference type="EMBL" id="MFC4336058.1"/>
    </source>
</evidence>
<evidence type="ECO:0000313" key="2">
    <source>
        <dbReference type="Proteomes" id="UP001595823"/>
    </source>
</evidence>
<comment type="caution">
    <text evidence="1">The sequence shown here is derived from an EMBL/GenBank/DDBJ whole genome shotgun (WGS) entry which is preliminary data.</text>
</comment>
<dbReference type="Proteomes" id="UP001595823">
    <property type="component" value="Unassembled WGS sequence"/>
</dbReference>
<organism evidence="1 2">
    <name type="scientific">Salininema proteolyticum</name>
    <dbReference type="NCBI Taxonomy" id="1607685"/>
    <lineage>
        <taxon>Bacteria</taxon>
        <taxon>Bacillati</taxon>
        <taxon>Actinomycetota</taxon>
        <taxon>Actinomycetes</taxon>
        <taxon>Glycomycetales</taxon>
        <taxon>Glycomycetaceae</taxon>
        <taxon>Salininema</taxon>
    </lineage>
</organism>
<proteinExistence type="predicted"/>
<sequence>MEQLRSLFWGEEFEQFVGTEVADAGEQERSGRRSGVNLELHVLLFGSCLGVGGKWAAPVCPVPDTIVRDRSGRPCEFGLVSGVVVVGQE</sequence>
<protein>
    <submittedName>
        <fullName evidence="1">Uncharacterized protein</fullName>
    </submittedName>
</protein>
<reference evidence="2" key="1">
    <citation type="journal article" date="2019" name="Int. J. Syst. Evol. Microbiol.">
        <title>The Global Catalogue of Microorganisms (GCM) 10K type strain sequencing project: providing services to taxonomists for standard genome sequencing and annotation.</title>
        <authorList>
            <consortium name="The Broad Institute Genomics Platform"/>
            <consortium name="The Broad Institute Genome Sequencing Center for Infectious Disease"/>
            <person name="Wu L."/>
            <person name="Ma J."/>
        </authorList>
    </citation>
    <scope>NUCLEOTIDE SEQUENCE [LARGE SCALE GENOMIC DNA]</scope>
    <source>
        <strain evidence="2">IBRC-M 10908</strain>
    </source>
</reference>
<gene>
    <name evidence="1" type="ORF">ACFPET_12670</name>
</gene>
<accession>A0ABV8TZ36</accession>
<dbReference type="RefSeq" id="WP_380621728.1">
    <property type="nucleotide sequence ID" value="NZ_JBHSDK010000015.1"/>
</dbReference>
<keyword evidence="2" id="KW-1185">Reference proteome</keyword>